<sequence length="1775" mass="197066">MAANQNRMSVYSTQSALRPANQPSTQLSTTTLLNSLHTSFHQSQPYPLESSASVAVNTWVTALNAGPDGRIGGTVDLELARRAWEHARRRAEDGCIVLGSLHDATPSLLAPFVSAVPVSVPGTFYTALNALRPFYSCVTPKNASTHRYSALAATLTLALTGDLTGASLALSTSGIDTKAGLLDIPAAPGYRAFDVFYYLLKSATATEKEFLELRDPSTYALLKKSDTYEPPSFLPTADDAAAAEDFRESLKAIGIKGSSLRNLLTVLASILKLGDALGFLVDEDDLVTICEDVAGLLDLDPEVLIKKCDTAEREILIGAIYEATVDWVISKANDAIRSEIRNGRFVGSSSSSDEDRSGANTPPTSEEGDSVSITVVDIPSSSLCRALAMRTVFDDTTGINAEMKEDGVEVVAPGSSVTREMNSAVADNDFDLGMTGSPAAKEREVELDRREGILEKVGIDLDGDSFLKRILYPIDGQGISLGRTGRFSLPTLVTSSRLWFHLSLHPTDESPATLASLAPTAIPWSAGSVSSQIRTWRLAEWANHRNKHLDYTADFDINEFVDRYSRLGCQSGRDGVESWIMERGWSNGDVVVGSERVWIRESAWWDAESMLDLKPMDVGTAGILGPMDNGYGAPTPNMDDSFFQSPFNDNMNGSSANLLDRSQSMAGRSQFGARSLAPTQAKTMRSAVPGDYGLGTKGDDKRNAITYYGELDPEMNEPRTITEEPITFGRRAWVAVVWALTFWAPSFVLRFVGRMKRPDVRMAWREKIVLIFLIALLNGIVVFYIVAFGKLICPNWDKAWTATEVSYHQGEEDYWVSHGGKVYDLTKFWRTQHSDTSVQTTTDNMLPFAGLDVSSYIRPPLVRACQGLVSAETTYLQPNNTLLYPQGEHVSGSRNTDPRSKLSSLTWYEDTFLPSMAEMYKGDLVVDTKDVQTDGRQNQHMWVIIDNNIYDLTDYFYTKKLMNNLAQYSFFGDDVEALFQSNAGQDVTDQWKTITNSTFRTNAMACMQNAFYAGKTDFRDTPRCQVNNYILLAFTIILCAVILIKFLAALQLGSKRRPAMQDKFVICQVPAYTEGEDHLRKGLDSLTALAYDNKRKLICVICDGMIVGGGNDRPTPKIVLDILGVDPKIDPPALPFKSVGQGSEQLNYGKVYSGLYEYEGNVVPYIVVVKVGKESEQSKSKPGNRGKRDSQILLMSFLNRVHHRSPMSPLELEMFHQINNIIGVDPELYEYLLMVDADTMVKEDSLNRLVASCANDAKIAGICGETSLENEERSWWTMIQVYEYYISHHLAKAFESLFGSVTCLPGCFCMYRLRTADKGKPLIISDQVIKEYSDINVDTLHKKNLLSLGEDRYLTTLMTKHFPHMSYKFIPDAFAQTAAPETWSVLLSQRRRWINSTIHNLAELVFLKDLCGFCCFSMRFVVFIDLFGTIILPATCIYLGYLIYLVASGTGQFPLISIIMIAAVYGLQALIFIIKRQWQHIGWMIIYILAFPIYSFVLPIYSFWKQDDFSWGNTRVVLGEKGAKQVVATDDEGFDPRSIPLQRWDDYATANNLPGRRGYIPAEKEGIYQDGGYEMDDMHSTYSSVKPASTILTGMPGTNMGFRPPQSPGPFNALNRQSTYSHLSHGYADQQQEQHRLMSMGGMSDYAQQQQPGQFSRQNSQAFGQDTNLLSGMHSPTGPQHPGNRARSPLGHYPSQGNMSRPASHMSLGLNGFQTQGPNENDITNAIRSCLQEVDLDNVTKKQLKALTEQRLQCQLSPEKRVFLDGQIDAELASM</sequence>
<dbReference type="Gene3D" id="1.10.10.820">
    <property type="match status" value="1"/>
</dbReference>
<dbReference type="InterPro" id="IPR001609">
    <property type="entry name" value="Myosin_head_motor_dom-like"/>
</dbReference>
<dbReference type="GO" id="GO:0003774">
    <property type="term" value="F:cytoskeletal motor activity"/>
    <property type="evidence" value="ECO:0007669"/>
    <property type="project" value="InterPro"/>
</dbReference>
<dbReference type="Gene3D" id="3.10.120.10">
    <property type="entry name" value="Cytochrome b5-like heme/steroid binding domain"/>
    <property type="match status" value="2"/>
</dbReference>
<feature type="transmembrane region" description="Helical" evidence="12">
    <location>
        <begin position="1029"/>
        <end position="1050"/>
    </location>
</feature>
<evidence type="ECO:0000256" key="9">
    <source>
        <dbReference type="ARBA" id="ARBA00023180"/>
    </source>
</evidence>
<dbReference type="GO" id="GO:0016459">
    <property type="term" value="C:myosin complex"/>
    <property type="evidence" value="ECO:0007669"/>
    <property type="project" value="InterPro"/>
</dbReference>
<dbReference type="OrthoDB" id="370884at2759"/>
<keyword evidence="7 12" id="KW-1133">Transmembrane helix</keyword>
<name>A0A8K0PDS5_9PEZI</name>
<dbReference type="SMART" id="SM00242">
    <property type="entry name" value="MYSc"/>
    <property type="match status" value="1"/>
</dbReference>
<dbReference type="Pfam" id="PF03142">
    <property type="entry name" value="Chitin_synth_2"/>
    <property type="match status" value="1"/>
</dbReference>
<feature type="region of interest" description="Disordered" evidence="11">
    <location>
        <begin position="1"/>
        <end position="25"/>
    </location>
</feature>
<evidence type="ECO:0000313" key="16">
    <source>
        <dbReference type="Proteomes" id="UP000809789"/>
    </source>
</evidence>
<dbReference type="InterPro" id="IPR036400">
    <property type="entry name" value="Cyt_B5-like_heme/steroid_sf"/>
</dbReference>
<feature type="compositionally biased region" description="Polar residues" evidence="11">
    <location>
        <begin position="1"/>
        <end position="16"/>
    </location>
</feature>
<dbReference type="Proteomes" id="UP000809789">
    <property type="component" value="Unassembled WGS sequence"/>
</dbReference>
<keyword evidence="4" id="KW-0328">Glycosyltransferase</keyword>
<keyword evidence="16" id="KW-1185">Reference proteome</keyword>
<keyword evidence="3" id="KW-1003">Cell membrane</keyword>
<dbReference type="InterPro" id="IPR004835">
    <property type="entry name" value="Chitin_synth"/>
</dbReference>
<evidence type="ECO:0000256" key="5">
    <source>
        <dbReference type="ARBA" id="ARBA00022679"/>
    </source>
</evidence>
<dbReference type="PANTHER" id="PTHR22914">
    <property type="entry name" value="CHITIN SYNTHASE"/>
    <property type="match status" value="1"/>
</dbReference>
<feature type="domain" description="DEK-C" evidence="14">
    <location>
        <begin position="1717"/>
        <end position="1773"/>
    </location>
</feature>
<dbReference type="PROSITE" id="PS51998">
    <property type="entry name" value="DEK_C"/>
    <property type="match status" value="1"/>
</dbReference>
<dbReference type="SUPFAM" id="SSF55856">
    <property type="entry name" value="Cytochrome b5-like heme/steroid binding domain"/>
    <property type="match status" value="2"/>
</dbReference>
<evidence type="ECO:0000259" key="13">
    <source>
        <dbReference type="PROSITE" id="PS50255"/>
    </source>
</evidence>
<dbReference type="GO" id="GO:0006031">
    <property type="term" value="P:chitin biosynthetic process"/>
    <property type="evidence" value="ECO:0007669"/>
    <property type="project" value="TreeGrafter"/>
</dbReference>
<dbReference type="PANTHER" id="PTHR22914:SF13">
    <property type="entry name" value="CHITIN SYNTHASE"/>
    <property type="match status" value="1"/>
</dbReference>
<gene>
    <name evidence="15" type="ORF">KVT40_006427</name>
</gene>
<dbReference type="Pfam" id="PF00063">
    <property type="entry name" value="Myosin_head"/>
    <property type="match status" value="1"/>
</dbReference>
<comment type="caution">
    <text evidence="15">The sequence shown here is derived from an EMBL/GenBank/DDBJ whole genome shotgun (WGS) entry which is preliminary data.</text>
</comment>
<evidence type="ECO:0000256" key="1">
    <source>
        <dbReference type="ARBA" id="ARBA00004651"/>
    </source>
</evidence>
<dbReference type="GO" id="GO:0030428">
    <property type="term" value="C:cell septum"/>
    <property type="evidence" value="ECO:0007669"/>
    <property type="project" value="TreeGrafter"/>
</dbReference>
<feature type="transmembrane region" description="Helical" evidence="12">
    <location>
        <begin position="1453"/>
        <end position="1474"/>
    </location>
</feature>
<comment type="subcellular location">
    <subcellularLocation>
        <location evidence="1">Cell membrane</location>
        <topology evidence="1">Multi-pass membrane protein</topology>
    </subcellularLocation>
</comment>
<dbReference type="EMBL" id="JAESVG020000007">
    <property type="protein sequence ID" value="KAG8626026.1"/>
    <property type="molecule type" value="Genomic_DNA"/>
</dbReference>
<evidence type="ECO:0000259" key="14">
    <source>
        <dbReference type="PROSITE" id="PS51998"/>
    </source>
</evidence>
<feature type="transmembrane region" description="Helical" evidence="12">
    <location>
        <begin position="768"/>
        <end position="788"/>
    </location>
</feature>
<accession>A0A8K0PDS5</accession>
<dbReference type="InterPro" id="IPR014876">
    <property type="entry name" value="DEK_C"/>
</dbReference>
<comment type="catalytic activity">
    <reaction evidence="10">
        <text>[(1-&gt;4)-N-acetyl-beta-D-glucosaminyl](n) + UDP-N-acetyl-alpha-D-glucosamine = [(1-&gt;4)-N-acetyl-beta-D-glucosaminyl](n+1) + UDP + H(+)</text>
        <dbReference type="Rhea" id="RHEA:16637"/>
        <dbReference type="Rhea" id="RHEA-COMP:9593"/>
        <dbReference type="Rhea" id="RHEA-COMP:9595"/>
        <dbReference type="ChEBI" id="CHEBI:15378"/>
        <dbReference type="ChEBI" id="CHEBI:17029"/>
        <dbReference type="ChEBI" id="CHEBI:57705"/>
        <dbReference type="ChEBI" id="CHEBI:58223"/>
        <dbReference type="EC" id="2.4.1.16"/>
    </reaction>
    <physiologicalReaction direction="left-to-right" evidence="10">
        <dbReference type="Rhea" id="RHEA:16638"/>
    </physiologicalReaction>
</comment>
<feature type="transmembrane region" description="Helical" evidence="12">
    <location>
        <begin position="732"/>
        <end position="752"/>
    </location>
</feature>
<evidence type="ECO:0000256" key="7">
    <source>
        <dbReference type="ARBA" id="ARBA00022989"/>
    </source>
</evidence>
<feature type="transmembrane region" description="Helical" evidence="12">
    <location>
        <begin position="1426"/>
        <end position="1447"/>
    </location>
</feature>
<evidence type="ECO:0000256" key="10">
    <source>
        <dbReference type="ARBA" id="ARBA00049510"/>
    </source>
</evidence>
<protein>
    <recommendedName>
        <fullName evidence="2">chitin synthase</fullName>
        <ecNumber evidence="2">2.4.1.16</ecNumber>
    </recommendedName>
</protein>
<feature type="domain" description="Cytochrome b5 heme-binding" evidence="13">
    <location>
        <begin position="797"/>
        <end position="854"/>
    </location>
</feature>
<dbReference type="InterPro" id="IPR001199">
    <property type="entry name" value="Cyt_B5-like_heme/steroid-bd"/>
</dbReference>
<evidence type="ECO:0000313" key="15">
    <source>
        <dbReference type="EMBL" id="KAG8626026.1"/>
    </source>
</evidence>
<dbReference type="SUPFAM" id="SSF52540">
    <property type="entry name" value="P-loop containing nucleoside triphosphate hydrolases"/>
    <property type="match status" value="1"/>
</dbReference>
<feature type="region of interest" description="Disordered" evidence="11">
    <location>
        <begin position="345"/>
        <end position="372"/>
    </location>
</feature>
<evidence type="ECO:0000256" key="12">
    <source>
        <dbReference type="SAM" id="Phobius"/>
    </source>
</evidence>
<evidence type="ECO:0000256" key="8">
    <source>
        <dbReference type="ARBA" id="ARBA00023136"/>
    </source>
</evidence>
<dbReference type="Pfam" id="PF00173">
    <property type="entry name" value="Cyt-b5"/>
    <property type="match status" value="1"/>
</dbReference>
<dbReference type="InterPro" id="IPR027417">
    <property type="entry name" value="P-loop_NTPase"/>
</dbReference>
<evidence type="ECO:0000256" key="11">
    <source>
        <dbReference type="SAM" id="MobiDB-lite"/>
    </source>
</evidence>
<dbReference type="GO" id="GO:0005524">
    <property type="term" value="F:ATP binding"/>
    <property type="evidence" value="ECO:0007669"/>
    <property type="project" value="InterPro"/>
</dbReference>
<dbReference type="SUPFAM" id="SSF53448">
    <property type="entry name" value="Nucleotide-diphospho-sugar transferases"/>
    <property type="match status" value="1"/>
</dbReference>
<evidence type="ECO:0000256" key="2">
    <source>
        <dbReference type="ARBA" id="ARBA00012543"/>
    </source>
</evidence>
<keyword evidence="5" id="KW-0808">Transferase</keyword>
<keyword evidence="6 12" id="KW-0812">Transmembrane</keyword>
<dbReference type="FunFam" id="1.10.10.820:FF:000010">
    <property type="entry name" value="Chitin synthase 6"/>
    <property type="match status" value="1"/>
</dbReference>
<evidence type="ECO:0000256" key="4">
    <source>
        <dbReference type="ARBA" id="ARBA00022676"/>
    </source>
</evidence>
<feature type="transmembrane region" description="Helical" evidence="12">
    <location>
        <begin position="1481"/>
        <end position="1504"/>
    </location>
</feature>
<feature type="region of interest" description="Disordered" evidence="11">
    <location>
        <begin position="1666"/>
        <end position="1698"/>
    </location>
</feature>
<evidence type="ECO:0000256" key="3">
    <source>
        <dbReference type="ARBA" id="ARBA00022475"/>
    </source>
</evidence>
<evidence type="ECO:0000256" key="6">
    <source>
        <dbReference type="ARBA" id="ARBA00022692"/>
    </source>
</evidence>
<organism evidence="15 16">
    <name type="scientific">Elsinoe batatas</name>
    <dbReference type="NCBI Taxonomy" id="2601811"/>
    <lineage>
        <taxon>Eukaryota</taxon>
        <taxon>Fungi</taxon>
        <taxon>Dikarya</taxon>
        <taxon>Ascomycota</taxon>
        <taxon>Pezizomycotina</taxon>
        <taxon>Dothideomycetes</taxon>
        <taxon>Dothideomycetidae</taxon>
        <taxon>Myriangiales</taxon>
        <taxon>Elsinoaceae</taxon>
        <taxon>Elsinoe</taxon>
    </lineage>
</organism>
<reference evidence="15" key="1">
    <citation type="submission" date="2021-07" db="EMBL/GenBank/DDBJ databases">
        <title>Elsinoe batatas strain:CRI-CJ2 Genome sequencing and assembly.</title>
        <authorList>
            <person name="Huang L."/>
        </authorList>
    </citation>
    <scope>NUCLEOTIDE SEQUENCE</scope>
    <source>
        <strain evidence="15">CRI-CJ2</strain>
    </source>
</reference>
<dbReference type="GO" id="GO:0031505">
    <property type="term" value="P:fungal-type cell wall organization"/>
    <property type="evidence" value="ECO:0007669"/>
    <property type="project" value="TreeGrafter"/>
</dbReference>
<dbReference type="PROSITE" id="PS50255">
    <property type="entry name" value="CYTOCHROME_B5_2"/>
    <property type="match status" value="1"/>
</dbReference>
<keyword evidence="8 12" id="KW-0472">Membrane</keyword>
<proteinExistence type="predicted"/>
<dbReference type="GO" id="GO:0004100">
    <property type="term" value="F:chitin synthase activity"/>
    <property type="evidence" value="ECO:0007669"/>
    <property type="project" value="UniProtKB-EC"/>
</dbReference>
<dbReference type="GO" id="GO:0005886">
    <property type="term" value="C:plasma membrane"/>
    <property type="evidence" value="ECO:0007669"/>
    <property type="project" value="UniProtKB-SubCell"/>
</dbReference>
<dbReference type="SMART" id="SM01117">
    <property type="entry name" value="Cyt-b5"/>
    <property type="match status" value="2"/>
</dbReference>
<dbReference type="InterPro" id="IPR029044">
    <property type="entry name" value="Nucleotide-diphossugar_trans"/>
</dbReference>
<dbReference type="EC" id="2.4.1.16" evidence="2"/>
<keyword evidence="9" id="KW-0325">Glycoprotein</keyword>
<dbReference type="Pfam" id="PF08766">
    <property type="entry name" value="DEK_C"/>
    <property type="match status" value="1"/>
</dbReference>